<evidence type="ECO:0000259" key="3">
    <source>
        <dbReference type="PROSITE" id="PS50887"/>
    </source>
</evidence>
<sequence length="653" mass="73002">MRKHEKLYRIAIRIPLVALVVLTAAAFYWNPTAYRVFLPISAAVVLLSLLVLMRADQALKRFAQDTGKRVEDLLAKTPTEIPMPVLVTDEKSEIVWYSEDAYQKVLGERDWYGMPVAGLLGETIPESGCFPAVIDRRDYSVYAVKGLGAHEGMHTYYLHEDTALKHDAKQYWLSRPSLFAIMIDSLDEVLQDARENERSQLIAQVEYVIEQFVSENNGFVIKTDRDKFFAVIEERYMKGIVEKRFVLLDRVRALSGVDKLPVTLSIGVARNVSSYPDGEQAARQALDMAQGRGGDQVAVKTPNGYDFYGGLSKGIEKRTKVKTRIVATALSELIETSSNVIIMGHKFADLDSLGAAVGLLRASRQMGKSAAVAINRTKNLVGPLLERLEKNGYENSFYNPSDLFDRIDARTLLIVVDTHLEHVLESAELYHLCKNVAVIDHHRRMVGYIDNAVIFYHEPYASSASEMVTELVQYFGRQCHVTRIEAEALLAGIMLDTRNFTIRTGVRTFEAAAYLRRQGADTVEVRKMFSSTMDDYQSRSRLVSSAEIYHRCAIAINTTVSEDIKLVAPQAADELLSISGVDASFVLYEYGDTVSMSARSMGKINVQVIMEALGGGGHQTMAATQIPNISLEDARQKLLEAIESYDQHNKPQE</sequence>
<dbReference type="InterPro" id="IPR014528">
    <property type="entry name" value="GdpP/PdeA"/>
</dbReference>
<dbReference type="Pfam" id="PF01368">
    <property type="entry name" value="DHH"/>
    <property type="match status" value="1"/>
</dbReference>
<dbReference type="SUPFAM" id="SSF64182">
    <property type="entry name" value="DHH phosphoesterases"/>
    <property type="match status" value="1"/>
</dbReference>
<feature type="domain" description="GGDEF" evidence="3">
    <location>
        <begin position="174"/>
        <end position="302"/>
    </location>
</feature>
<feature type="transmembrane region" description="Helical" evidence="2">
    <location>
        <begin position="36"/>
        <end position="53"/>
    </location>
</feature>
<keyword evidence="1" id="KW-1003">Cell membrane</keyword>
<dbReference type="PANTHER" id="PTHR47618">
    <property type="entry name" value="BIFUNCTIONAL OLIGORIBONUCLEASE AND PAP PHOSPHATASE NRNA"/>
    <property type="match status" value="1"/>
</dbReference>
<dbReference type="RefSeq" id="WP_262399760.1">
    <property type="nucleotide sequence ID" value="NZ_JACRTB010000009.1"/>
</dbReference>
<dbReference type="PANTHER" id="PTHR47618:SF2">
    <property type="entry name" value="CYCLIC-DI-AMP PHOSPHODIESTERASE GDPP"/>
    <property type="match status" value="1"/>
</dbReference>
<comment type="subcellular location">
    <subcellularLocation>
        <location evidence="1">Cell membrane</location>
    </subcellularLocation>
</comment>
<comment type="function">
    <text evidence="1">Has phosphodiesterase (PDE) activity against cyclic-di-AMP (c-di-AMP).</text>
</comment>
<proteinExistence type="inferred from homology"/>
<dbReference type="Proteomes" id="UP000658131">
    <property type="component" value="Unassembled WGS sequence"/>
</dbReference>
<keyword evidence="1 2" id="KW-0472">Membrane</keyword>
<dbReference type="InterPro" id="IPR001667">
    <property type="entry name" value="DDH_dom"/>
</dbReference>
<evidence type="ECO:0000313" key="5">
    <source>
        <dbReference type="Proteomes" id="UP000658131"/>
    </source>
</evidence>
<dbReference type="InterPro" id="IPR003156">
    <property type="entry name" value="DHHA1_dom"/>
</dbReference>
<evidence type="ECO:0000313" key="4">
    <source>
        <dbReference type="EMBL" id="MBC8576219.1"/>
    </source>
</evidence>
<comment type="catalytic activity">
    <reaction evidence="1">
        <text>3',3'-c-di-AMP + H2O = 5'-O-phosphonoadenylyl-(3'-&gt;5')-adenosine + H(+)</text>
        <dbReference type="Rhea" id="RHEA:54420"/>
        <dbReference type="ChEBI" id="CHEBI:15377"/>
        <dbReference type="ChEBI" id="CHEBI:15378"/>
        <dbReference type="ChEBI" id="CHEBI:71500"/>
        <dbReference type="ChEBI" id="CHEBI:138171"/>
    </reaction>
</comment>
<dbReference type="PROSITE" id="PS50887">
    <property type="entry name" value="GGDEF"/>
    <property type="match status" value="1"/>
</dbReference>
<dbReference type="InterPro" id="IPR000160">
    <property type="entry name" value="GGDEF_dom"/>
</dbReference>
<gene>
    <name evidence="4" type="ORF">H8717_07350</name>
</gene>
<keyword evidence="5" id="KW-1185">Reference proteome</keyword>
<evidence type="ECO:0000256" key="2">
    <source>
        <dbReference type="SAM" id="Phobius"/>
    </source>
</evidence>
<feature type="transmembrane region" description="Helical" evidence="2">
    <location>
        <begin position="12"/>
        <end position="30"/>
    </location>
</feature>
<dbReference type="InterPro" id="IPR051319">
    <property type="entry name" value="Oligoribo/pAp-PDE_c-di-AMP_PDE"/>
</dbReference>
<reference evidence="4 5" key="1">
    <citation type="submission" date="2020-08" db="EMBL/GenBank/DDBJ databases">
        <title>Genome public.</title>
        <authorList>
            <person name="Liu C."/>
            <person name="Sun Q."/>
        </authorList>
    </citation>
    <scope>NUCLEOTIDE SEQUENCE [LARGE SCALE GENOMIC DNA]</scope>
    <source>
        <strain evidence="4 5">BX1</strain>
    </source>
</reference>
<organism evidence="4 5">
    <name type="scientific">Yanshouia hominis</name>
    <dbReference type="NCBI Taxonomy" id="2763673"/>
    <lineage>
        <taxon>Bacteria</taxon>
        <taxon>Bacillati</taxon>
        <taxon>Bacillota</taxon>
        <taxon>Clostridia</taxon>
        <taxon>Eubacteriales</taxon>
        <taxon>Oscillospiraceae</taxon>
        <taxon>Yanshouia</taxon>
    </lineage>
</organism>
<name>A0ABR7NII5_9FIRM</name>
<comment type="caution">
    <text evidence="4">The sequence shown here is derived from an EMBL/GenBank/DDBJ whole genome shotgun (WGS) entry which is preliminary data.</text>
</comment>
<accession>A0ABR7NII5</accession>
<comment type="similarity">
    <text evidence="1">Belongs to the GdpP/PdeA phosphodiesterase family.</text>
</comment>
<dbReference type="InterPro" id="IPR038763">
    <property type="entry name" value="DHH_sf"/>
</dbReference>
<keyword evidence="1" id="KW-0378">Hydrolase</keyword>
<dbReference type="PIRSF" id="PIRSF026583">
    <property type="entry name" value="YybT"/>
    <property type="match status" value="1"/>
</dbReference>
<dbReference type="Pfam" id="PF24898">
    <property type="entry name" value="GGDEF_GdpP"/>
    <property type="match status" value="1"/>
</dbReference>
<evidence type="ECO:0000256" key="1">
    <source>
        <dbReference type="PIRNR" id="PIRNR026583"/>
    </source>
</evidence>
<dbReference type="Gene3D" id="3.10.310.30">
    <property type="match status" value="1"/>
</dbReference>
<dbReference type="EC" id="3.1.4.-" evidence="1"/>
<keyword evidence="2" id="KW-1133">Transmembrane helix</keyword>
<protein>
    <recommendedName>
        <fullName evidence="1">Cyclic-di-AMP phosphodiesterase</fullName>
        <ecNumber evidence="1">3.1.4.-</ecNumber>
    </recommendedName>
</protein>
<dbReference type="Gene3D" id="3.90.1640.10">
    <property type="entry name" value="inorganic pyrophosphatase (n-terminal core)"/>
    <property type="match status" value="1"/>
</dbReference>
<dbReference type="EMBL" id="JACRTB010000009">
    <property type="protein sequence ID" value="MBC8576219.1"/>
    <property type="molecule type" value="Genomic_DNA"/>
</dbReference>
<dbReference type="Pfam" id="PF02272">
    <property type="entry name" value="DHHA1"/>
    <property type="match status" value="1"/>
</dbReference>
<keyword evidence="2" id="KW-0812">Transmembrane</keyword>